<dbReference type="GO" id="GO:0022857">
    <property type="term" value="F:transmembrane transporter activity"/>
    <property type="evidence" value="ECO:0007669"/>
    <property type="project" value="InterPro"/>
</dbReference>
<comment type="similarity">
    <text evidence="2">Belongs to the major facilitator superfamily. Monocarboxylate porter (TC 2.A.1.13) family.</text>
</comment>
<feature type="transmembrane region" description="Helical" evidence="4">
    <location>
        <begin position="424"/>
        <end position="447"/>
    </location>
</feature>
<feature type="transmembrane region" description="Helical" evidence="4">
    <location>
        <begin position="305"/>
        <end position="324"/>
    </location>
</feature>
<dbReference type="AlphaFoldDB" id="A0A2H3JGN6"/>
<dbReference type="InterPro" id="IPR020846">
    <property type="entry name" value="MFS_dom"/>
</dbReference>
<dbReference type="STRING" id="742152.A0A2H3JGN6"/>
<feature type="transmembrane region" description="Helical" evidence="4">
    <location>
        <begin position="271"/>
        <end position="293"/>
    </location>
</feature>
<dbReference type="EMBL" id="KB467865">
    <property type="protein sequence ID" value="PCH35874.1"/>
    <property type="molecule type" value="Genomic_DNA"/>
</dbReference>
<dbReference type="Gene3D" id="1.20.1250.20">
    <property type="entry name" value="MFS general substrate transporter like domains"/>
    <property type="match status" value="2"/>
</dbReference>
<feature type="domain" description="Major facilitator superfamily (MFS) profile" evidence="5">
    <location>
        <begin position="34"/>
        <end position="453"/>
    </location>
</feature>
<reference evidence="6 7" key="1">
    <citation type="journal article" date="2012" name="Science">
        <title>The Paleozoic origin of enzymatic lignin decomposition reconstructed from 31 fungal genomes.</title>
        <authorList>
            <person name="Floudas D."/>
            <person name="Binder M."/>
            <person name="Riley R."/>
            <person name="Barry K."/>
            <person name="Blanchette R.A."/>
            <person name="Henrissat B."/>
            <person name="Martinez A.T."/>
            <person name="Otillar R."/>
            <person name="Spatafora J.W."/>
            <person name="Yadav J.S."/>
            <person name="Aerts A."/>
            <person name="Benoit I."/>
            <person name="Boyd A."/>
            <person name="Carlson A."/>
            <person name="Copeland A."/>
            <person name="Coutinho P.M."/>
            <person name="de Vries R.P."/>
            <person name="Ferreira P."/>
            <person name="Findley K."/>
            <person name="Foster B."/>
            <person name="Gaskell J."/>
            <person name="Glotzer D."/>
            <person name="Gorecki P."/>
            <person name="Heitman J."/>
            <person name="Hesse C."/>
            <person name="Hori C."/>
            <person name="Igarashi K."/>
            <person name="Jurgens J.A."/>
            <person name="Kallen N."/>
            <person name="Kersten P."/>
            <person name="Kohler A."/>
            <person name="Kuees U."/>
            <person name="Kumar T.K.A."/>
            <person name="Kuo A."/>
            <person name="LaButti K."/>
            <person name="Larrondo L.F."/>
            <person name="Lindquist E."/>
            <person name="Ling A."/>
            <person name="Lombard V."/>
            <person name="Lucas S."/>
            <person name="Lundell T."/>
            <person name="Martin R."/>
            <person name="McLaughlin D.J."/>
            <person name="Morgenstern I."/>
            <person name="Morin E."/>
            <person name="Murat C."/>
            <person name="Nagy L.G."/>
            <person name="Nolan M."/>
            <person name="Ohm R.A."/>
            <person name="Patyshakuliyeva A."/>
            <person name="Rokas A."/>
            <person name="Ruiz-Duenas F.J."/>
            <person name="Sabat G."/>
            <person name="Salamov A."/>
            <person name="Samejima M."/>
            <person name="Schmutz J."/>
            <person name="Slot J.C."/>
            <person name="St John F."/>
            <person name="Stenlid J."/>
            <person name="Sun H."/>
            <person name="Sun S."/>
            <person name="Syed K."/>
            <person name="Tsang A."/>
            <person name="Wiebenga A."/>
            <person name="Young D."/>
            <person name="Pisabarro A."/>
            <person name="Eastwood D.C."/>
            <person name="Martin F."/>
            <person name="Cullen D."/>
            <person name="Grigoriev I.V."/>
            <person name="Hibbett D.S."/>
        </authorList>
    </citation>
    <scope>NUCLEOTIDE SEQUENCE [LARGE SCALE GENOMIC DNA]</scope>
    <source>
        <strain evidence="6 7">MD-104</strain>
    </source>
</reference>
<dbReference type="OMA" id="AWAVRIT"/>
<feature type="transmembrane region" description="Helical" evidence="4">
    <location>
        <begin position="164"/>
        <end position="185"/>
    </location>
</feature>
<comment type="subcellular location">
    <subcellularLocation>
        <location evidence="1">Membrane</location>
        <topology evidence="1">Multi-pass membrane protein</topology>
    </subcellularLocation>
</comment>
<dbReference type="Proteomes" id="UP000218811">
    <property type="component" value="Unassembled WGS sequence"/>
</dbReference>
<dbReference type="Pfam" id="PF07690">
    <property type="entry name" value="MFS_1"/>
    <property type="match status" value="1"/>
</dbReference>
<feature type="transmembrane region" description="Helical" evidence="4">
    <location>
        <begin position="398"/>
        <end position="418"/>
    </location>
</feature>
<feature type="transmembrane region" description="Helical" evidence="4">
    <location>
        <begin position="107"/>
        <end position="126"/>
    </location>
</feature>
<evidence type="ECO:0000256" key="3">
    <source>
        <dbReference type="SAM" id="MobiDB-lite"/>
    </source>
</evidence>
<evidence type="ECO:0000256" key="4">
    <source>
        <dbReference type="SAM" id="Phobius"/>
    </source>
</evidence>
<dbReference type="PROSITE" id="PS50850">
    <property type="entry name" value="MFS"/>
    <property type="match status" value="1"/>
</dbReference>
<proteinExistence type="inferred from homology"/>
<evidence type="ECO:0000256" key="2">
    <source>
        <dbReference type="ARBA" id="ARBA00006727"/>
    </source>
</evidence>
<dbReference type="PANTHER" id="PTHR11360">
    <property type="entry name" value="MONOCARBOXYLATE TRANSPORTER"/>
    <property type="match status" value="1"/>
</dbReference>
<keyword evidence="4" id="KW-1133">Transmembrane helix</keyword>
<keyword evidence="4" id="KW-0812">Transmembrane</keyword>
<dbReference type="InterPro" id="IPR011701">
    <property type="entry name" value="MFS"/>
</dbReference>
<sequence length="453" mass="48383">MSSATVGESALDRARSTLPAMATEGPKRGRLEWRAWSTVVGAWLMQFCVVGIVSSYGVMQTFYAQEYLSNVSDSAISWIGTVQLFFMLALSPIGGLLLDRGYLRQTLVSGSLFFVVCQFLLSLAHAHQYYQVFLSQGLGMGIGVGLIYMPTFGIVSQHFKQRRALAIGIVASGSSLGTVVFSIALNYMLNGSLGFGWSIRVTSFMSVALLALGNILIVKPAPALLIPSNSTSAPDTATLRAEPSTTKGEDDAADRQLPIIVTSSPLLDKDYVLLLAMGFLFGLGQWFPSYYVQIYAEQHGVNSQLSFYALAIMNISAMFGRVVPNGLADRWGNIEVYVPCTLCAGAIGFAMLGCGTAYGLVLFTIFYGFFFGTGVSLYLPVVHTLCAGKADMGKRMGIALFPVGVASLIGNPINGAILGSSLTWWKGVTFASTTMLAGAACMAAVLFSRVRSA</sequence>
<name>A0A2H3JGN6_WOLCO</name>
<dbReference type="SUPFAM" id="SSF103473">
    <property type="entry name" value="MFS general substrate transporter"/>
    <property type="match status" value="1"/>
</dbReference>
<dbReference type="GO" id="GO:0016020">
    <property type="term" value="C:membrane"/>
    <property type="evidence" value="ECO:0007669"/>
    <property type="project" value="UniProtKB-SubCell"/>
</dbReference>
<dbReference type="PANTHER" id="PTHR11360:SF234">
    <property type="entry name" value="MFS-TYPE TRANSPORTER DBAD-RELATED"/>
    <property type="match status" value="1"/>
</dbReference>
<dbReference type="InterPro" id="IPR036259">
    <property type="entry name" value="MFS_trans_sf"/>
</dbReference>
<feature type="transmembrane region" description="Helical" evidence="4">
    <location>
        <begin position="197"/>
        <end position="218"/>
    </location>
</feature>
<evidence type="ECO:0000259" key="5">
    <source>
        <dbReference type="PROSITE" id="PS50850"/>
    </source>
</evidence>
<evidence type="ECO:0000313" key="6">
    <source>
        <dbReference type="EMBL" id="PCH35874.1"/>
    </source>
</evidence>
<gene>
    <name evidence="6" type="ORF">WOLCODRAFT_140116</name>
</gene>
<keyword evidence="4" id="KW-0472">Membrane</keyword>
<evidence type="ECO:0000256" key="1">
    <source>
        <dbReference type="ARBA" id="ARBA00004141"/>
    </source>
</evidence>
<organism evidence="6 7">
    <name type="scientific">Wolfiporia cocos (strain MD-104)</name>
    <name type="common">Brown rot fungus</name>
    <dbReference type="NCBI Taxonomy" id="742152"/>
    <lineage>
        <taxon>Eukaryota</taxon>
        <taxon>Fungi</taxon>
        <taxon>Dikarya</taxon>
        <taxon>Basidiomycota</taxon>
        <taxon>Agaricomycotina</taxon>
        <taxon>Agaricomycetes</taxon>
        <taxon>Polyporales</taxon>
        <taxon>Phaeolaceae</taxon>
        <taxon>Wolfiporia</taxon>
    </lineage>
</organism>
<evidence type="ECO:0000313" key="7">
    <source>
        <dbReference type="Proteomes" id="UP000218811"/>
    </source>
</evidence>
<dbReference type="InterPro" id="IPR050327">
    <property type="entry name" value="Proton-linked_MCT"/>
</dbReference>
<feature type="transmembrane region" description="Helical" evidence="4">
    <location>
        <begin position="336"/>
        <end position="359"/>
    </location>
</feature>
<feature type="transmembrane region" description="Helical" evidence="4">
    <location>
        <begin position="132"/>
        <end position="152"/>
    </location>
</feature>
<feature type="transmembrane region" description="Helical" evidence="4">
    <location>
        <begin position="76"/>
        <end position="98"/>
    </location>
</feature>
<feature type="region of interest" description="Disordered" evidence="3">
    <location>
        <begin position="231"/>
        <end position="251"/>
    </location>
</feature>
<feature type="transmembrane region" description="Helical" evidence="4">
    <location>
        <begin position="35"/>
        <end position="56"/>
    </location>
</feature>
<feature type="transmembrane region" description="Helical" evidence="4">
    <location>
        <begin position="365"/>
        <end position="386"/>
    </location>
</feature>
<dbReference type="OrthoDB" id="6499973at2759"/>
<accession>A0A2H3JGN6</accession>
<keyword evidence="7" id="KW-1185">Reference proteome</keyword>
<protein>
    <submittedName>
        <fullName evidence="6">MFS general substrate transporter</fullName>
    </submittedName>
</protein>